<accession>A0A6A4HUG8</accession>
<dbReference type="EMBL" id="ML769451">
    <property type="protein sequence ID" value="KAE9400948.1"/>
    <property type="molecule type" value="Genomic_DNA"/>
</dbReference>
<dbReference type="AlphaFoldDB" id="A0A6A4HUG8"/>
<name>A0A6A4HUG8_9AGAR</name>
<evidence type="ECO:0000313" key="2">
    <source>
        <dbReference type="Proteomes" id="UP000799118"/>
    </source>
</evidence>
<feature type="non-terminal residue" evidence="1">
    <location>
        <position position="1"/>
    </location>
</feature>
<protein>
    <submittedName>
        <fullName evidence="1">Uncharacterized protein</fullName>
    </submittedName>
</protein>
<gene>
    <name evidence="1" type="ORF">BT96DRAFT_739296</name>
</gene>
<keyword evidence="2" id="KW-1185">Reference proteome</keyword>
<feature type="non-terminal residue" evidence="1">
    <location>
        <position position="116"/>
    </location>
</feature>
<sequence>ENHKRDLDGAIDSMERGGGVPIWPRKLWKPVLRDEYIDLGEALAGTTLAKPTATKAVTNRVAWLQAWYAYKEAVCFVFADRRNELQAYKLHVQRHFNNFPGYLQPNIIRYDKAVRQ</sequence>
<reference evidence="1" key="1">
    <citation type="journal article" date="2019" name="Environ. Microbiol.">
        <title>Fungal ecological strategies reflected in gene transcription - a case study of two litter decomposers.</title>
        <authorList>
            <person name="Barbi F."/>
            <person name="Kohler A."/>
            <person name="Barry K."/>
            <person name="Baskaran P."/>
            <person name="Daum C."/>
            <person name="Fauchery L."/>
            <person name="Ihrmark K."/>
            <person name="Kuo A."/>
            <person name="LaButti K."/>
            <person name="Lipzen A."/>
            <person name="Morin E."/>
            <person name="Grigoriev I.V."/>
            <person name="Henrissat B."/>
            <person name="Lindahl B."/>
            <person name="Martin F."/>
        </authorList>
    </citation>
    <scope>NUCLEOTIDE SEQUENCE</scope>
    <source>
        <strain evidence="1">JB14</strain>
    </source>
</reference>
<dbReference type="OrthoDB" id="2355984at2759"/>
<evidence type="ECO:0000313" key="1">
    <source>
        <dbReference type="EMBL" id="KAE9400948.1"/>
    </source>
</evidence>
<organism evidence="1 2">
    <name type="scientific">Gymnopus androsaceus JB14</name>
    <dbReference type="NCBI Taxonomy" id="1447944"/>
    <lineage>
        <taxon>Eukaryota</taxon>
        <taxon>Fungi</taxon>
        <taxon>Dikarya</taxon>
        <taxon>Basidiomycota</taxon>
        <taxon>Agaricomycotina</taxon>
        <taxon>Agaricomycetes</taxon>
        <taxon>Agaricomycetidae</taxon>
        <taxon>Agaricales</taxon>
        <taxon>Marasmiineae</taxon>
        <taxon>Omphalotaceae</taxon>
        <taxon>Gymnopus</taxon>
    </lineage>
</organism>
<dbReference type="Proteomes" id="UP000799118">
    <property type="component" value="Unassembled WGS sequence"/>
</dbReference>
<proteinExistence type="predicted"/>